<dbReference type="STRING" id="2017.SAMN05444320_105302"/>
<dbReference type="InterPro" id="IPR036412">
    <property type="entry name" value="HAD-like_sf"/>
</dbReference>
<dbReference type="Gene3D" id="3.40.50.1000">
    <property type="entry name" value="HAD superfamily/HAD-like"/>
    <property type="match status" value="1"/>
</dbReference>
<dbReference type="InterPro" id="IPR023214">
    <property type="entry name" value="HAD_sf"/>
</dbReference>
<accession>A0A1M5F774</accession>
<name>A0A1M5F774_STRHI</name>
<dbReference type="SUPFAM" id="SSF56784">
    <property type="entry name" value="HAD-like"/>
    <property type="match status" value="1"/>
</dbReference>
<evidence type="ECO:0000256" key="1">
    <source>
        <dbReference type="ARBA" id="ARBA00022729"/>
    </source>
</evidence>
<evidence type="ECO:0000313" key="4">
    <source>
        <dbReference type="Proteomes" id="UP000184501"/>
    </source>
</evidence>
<dbReference type="InterPro" id="IPR005519">
    <property type="entry name" value="Acid_phosphat_B-like"/>
</dbReference>
<feature type="chain" id="PRO_5012477277" evidence="2">
    <location>
        <begin position="28"/>
        <end position="184"/>
    </location>
</feature>
<sequence length="184" mass="20750">MVRLRTKAVGLLVSALAMTLTATTAHAAQSDLPSYEQWQRDVRESLEGVHEYLDSARGRNAAIVLDIDNTALETEYHRGRANKPVLEAARHAKRLGMTVLIVSARKVGHEESALDQLRRAGYEPDKICLKRKGERNAEGKLRCRKKFTAEGYRITANIGNRDTDFEGGYYDRRFQLPDYDGELS</sequence>
<evidence type="ECO:0000256" key="2">
    <source>
        <dbReference type="SAM" id="SignalP"/>
    </source>
</evidence>
<dbReference type="PANTHER" id="PTHR31284">
    <property type="entry name" value="ACID PHOSPHATASE-LIKE PROTEIN"/>
    <property type="match status" value="1"/>
</dbReference>
<dbReference type="EMBL" id="FQVN01000005">
    <property type="protein sequence ID" value="SHF87347.1"/>
    <property type="molecule type" value="Genomic_DNA"/>
</dbReference>
<keyword evidence="4" id="KW-1185">Reference proteome</keyword>
<keyword evidence="1 2" id="KW-0732">Signal</keyword>
<dbReference type="PANTHER" id="PTHR31284:SF10">
    <property type="entry name" value="ACID PHOSPHATASE-LIKE PROTEIN"/>
    <property type="match status" value="1"/>
</dbReference>
<reference evidence="3 4" key="1">
    <citation type="submission" date="2016-11" db="EMBL/GenBank/DDBJ databases">
        <authorList>
            <person name="Jaros S."/>
            <person name="Januszkiewicz K."/>
            <person name="Wedrychowicz H."/>
        </authorList>
    </citation>
    <scope>NUCLEOTIDE SEQUENCE [LARGE SCALE GENOMIC DNA]</scope>
    <source>
        <strain evidence="3 4">DSM 44523</strain>
    </source>
</reference>
<proteinExistence type="predicted"/>
<gene>
    <name evidence="3" type="ORF">SAMN05444320_105302</name>
</gene>
<protein>
    <submittedName>
        <fullName evidence="3">HAD superfamily, subfamily IIIB (Acid phosphatase)</fullName>
    </submittedName>
</protein>
<dbReference type="AlphaFoldDB" id="A0A1M5F774"/>
<dbReference type="Pfam" id="PF03767">
    <property type="entry name" value="Acid_phosphat_B"/>
    <property type="match status" value="1"/>
</dbReference>
<organism evidence="3 4">
    <name type="scientific">Streptoalloteichus hindustanus</name>
    <dbReference type="NCBI Taxonomy" id="2017"/>
    <lineage>
        <taxon>Bacteria</taxon>
        <taxon>Bacillati</taxon>
        <taxon>Actinomycetota</taxon>
        <taxon>Actinomycetes</taxon>
        <taxon>Pseudonocardiales</taxon>
        <taxon>Pseudonocardiaceae</taxon>
        <taxon>Streptoalloteichus</taxon>
    </lineage>
</organism>
<evidence type="ECO:0000313" key="3">
    <source>
        <dbReference type="EMBL" id="SHF87347.1"/>
    </source>
</evidence>
<dbReference type="OrthoDB" id="3629246at2"/>
<dbReference type="RefSeq" id="WP_073484400.1">
    <property type="nucleotide sequence ID" value="NZ_FQVN01000005.1"/>
</dbReference>
<dbReference type="Proteomes" id="UP000184501">
    <property type="component" value="Unassembled WGS sequence"/>
</dbReference>
<feature type="signal peptide" evidence="2">
    <location>
        <begin position="1"/>
        <end position="27"/>
    </location>
</feature>